<gene>
    <name evidence="2" type="ORF">SAMN05421828_104102</name>
</gene>
<comment type="caution">
    <text evidence="2">The sequence shown here is derived from an EMBL/GenBank/DDBJ whole genome shotgun (WGS) entry which is preliminary data.</text>
</comment>
<protein>
    <submittedName>
        <fullName evidence="2">Acyl carrier protein</fullName>
    </submittedName>
</protein>
<proteinExistence type="predicted"/>
<accession>A0A8G2CIZ7</accession>
<organism evidence="2 3">
    <name type="scientific">Acidiphilium rubrum</name>
    <dbReference type="NCBI Taxonomy" id="526"/>
    <lineage>
        <taxon>Bacteria</taxon>
        <taxon>Pseudomonadati</taxon>
        <taxon>Pseudomonadota</taxon>
        <taxon>Alphaproteobacteria</taxon>
        <taxon>Acetobacterales</taxon>
        <taxon>Acidocellaceae</taxon>
        <taxon>Acidiphilium</taxon>
    </lineage>
</organism>
<dbReference type="SUPFAM" id="SSF47336">
    <property type="entry name" value="ACP-like"/>
    <property type="match status" value="1"/>
</dbReference>
<dbReference type="RefSeq" id="WP_029310496.1">
    <property type="nucleotide sequence ID" value="NZ_FTNE01000004.1"/>
</dbReference>
<dbReference type="Proteomes" id="UP000186308">
    <property type="component" value="Unassembled WGS sequence"/>
</dbReference>
<evidence type="ECO:0000313" key="2">
    <source>
        <dbReference type="EMBL" id="SIQ39637.1"/>
    </source>
</evidence>
<dbReference type="AlphaFoldDB" id="A0A8G2CIZ7"/>
<reference evidence="2 3" key="1">
    <citation type="submission" date="2017-01" db="EMBL/GenBank/DDBJ databases">
        <authorList>
            <person name="Varghese N."/>
            <person name="Submissions S."/>
        </authorList>
    </citation>
    <scope>NUCLEOTIDE SEQUENCE [LARGE SCALE GENOMIC DNA]</scope>
    <source>
        <strain evidence="2 3">ATCC 35905</strain>
    </source>
</reference>
<evidence type="ECO:0000259" key="1">
    <source>
        <dbReference type="PROSITE" id="PS50075"/>
    </source>
</evidence>
<dbReference type="Gene3D" id="1.10.1200.10">
    <property type="entry name" value="ACP-like"/>
    <property type="match status" value="1"/>
</dbReference>
<feature type="domain" description="Carrier" evidence="1">
    <location>
        <begin position="1"/>
        <end position="77"/>
    </location>
</feature>
<keyword evidence="3" id="KW-1185">Reference proteome</keyword>
<dbReference type="EMBL" id="FTNE01000004">
    <property type="protein sequence ID" value="SIQ39637.1"/>
    <property type="molecule type" value="Genomic_DNA"/>
</dbReference>
<name>A0A8G2CIZ7_ACIRU</name>
<dbReference type="Pfam" id="PF00550">
    <property type="entry name" value="PP-binding"/>
    <property type="match status" value="1"/>
</dbReference>
<dbReference type="InterPro" id="IPR036736">
    <property type="entry name" value="ACP-like_sf"/>
</dbReference>
<evidence type="ECO:0000313" key="3">
    <source>
        <dbReference type="Proteomes" id="UP000186308"/>
    </source>
</evidence>
<dbReference type="PROSITE" id="PS50075">
    <property type="entry name" value="CARRIER"/>
    <property type="match status" value="1"/>
</dbReference>
<dbReference type="InterPro" id="IPR009081">
    <property type="entry name" value="PP-bd_ACP"/>
</dbReference>
<sequence>MNADFKILHDIFATELADPTLDLTPDTALADIPGWDSVNLSCVILGVETKFGIVFTPAQMDHLETVADFLTVIESGSKAAS</sequence>